<gene>
    <name evidence="3" type="ORF">HF526_30120</name>
</gene>
<evidence type="ECO:0000259" key="1">
    <source>
        <dbReference type="Pfam" id="PF08421"/>
    </source>
</evidence>
<evidence type="ECO:0000313" key="3">
    <source>
        <dbReference type="EMBL" id="NMI01521.1"/>
    </source>
</evidence>
<dbReference type="InterPro" id="IPR013691">
    <property type="entry name" value="MeTrfase_14"/>
</dbReference>
<keyword evidence="3" id="KW-0808">Transferase</keyword>
<reference evidence="3 4" key="1">
    <citation type="submission" date="2020-04" db="EMBL/GenBank/DDBJ databases">
        <authorList>
            <person name="Klaysubun C."/>
            <person name="Duangmal K."/>
            <person name="Lipun K."/>
        </authorList>
    </citation>
    <scope>NUCLEOTIDE SEQUENCE [LARGE SCALE GENOMIC DNA]</scope>
    <source>
        <strain evidence="3 4">K10HN5</strain>
    </source>
</reference>
<dbReference type="Pfam" id="PF08421">
    <property type="entry name" value="Methyltransf_13"/>
    <property type="match status" value="1"/>
</dbReference>
<feature type="domain" description="C-methyltransferase" evidence="2">
    <location>
        <begin position="268"/>
        <end position="418"/>
    </location>
</feature>
<organism evidence="3 4">
    <name type="scientific">Pseudonocardia acidicola</name>
    <dbReference type="NCBI Taxonomy" id="2724939"/>
    <lineage>
        <taxon>Bacteria</taxon>
        <taxon>Bacillati</taxon>
        <taxon>Actinomycetota</taxon>
        <taxon>Actinomycetes</taxon>
        <taxon>Pseudonocardiales</taxon>
        <taxon>Pseudonocardiaceae</taxon>
        <taxon>Pseudonocardia</taxon>
    </lineage>
</organism>
<evidence type="ECO:0000313" key="4">
    <source>
        <dbReference type="Proteomes" id="UP000820669"/>
    </source>
</evidence>
<dbReference type="Gene3D" id="3.40.50.150">
    <property type="entry name" value="Vaccinia Virus protein VP39"/>
    <property type="match status" value="1"/>
</dbReference>
<keyword evidence="4" id="KW-1185">Reference proteome</keyword>
<protein>
    <submittedName>
        <fullName evidence="3">Class I SAM-dependent methyltransferase</fullName>
    </submittedName>
</protein>
<proteinExistence type="predicted"/>
<dbReference type="Proteomes" id="UP000820669">
    <property type="component" value="Unassembled WGS sequence"/>
</dbReference>
<dbReference type="GO" id="GO:0008168">
    <property type="term" value="F:methyltransferase activity"/>
    <property type="evidence" value="ECO:0007669"/>
    <property type="project" value="UniProtKB-KW"/>
</dbReference>
<keyword evidence="3" id="KW-0489">Methyltransferase</keyword>
<dbReference type="GO" id="GO:0032259">
    <property type="term" value="P:methylation"/>
    <property type="evidence" value="ECO:0007669"/>
    <property type="project" value="UniProtKB-KW"/>
</dbReference>
<dbReference type="Pfam" id="PF08484">
    <property type="entry name" value="Methyltransf_14"/>
    <property type="match status" value="1"/>
</dbReference>
<dbReference type="EMBL" id="JAAXLA010000088">
    <property type="protein sequence ID" value="NMI01521.1"/>
    <property type="molecule type" value="Genomic_DNA"/>
</dbReference>
<dbReference type="InterPro" id="IPR038576">
    <property type="entry name" value="Methyltransf_Zn-bd_dom_put_sf"/>
</dbReference>
<comment type="caution">
    <text evidence="3">The sequence shown here is derived from an EMBL/GenBank/DDBJ whole genome shotgun (WGS) entry which is preliminary data.</text>
</comment>
<name>A0ABX1SKE2_9PSEU</name>
<dbReference type="SUPFAM" id="SSF53335">
    <property type="entry name" value="S-adenosyl-L-methionine-dependent methyltransferases"/>
    <property type="match status" value="1"/>
</dbReference>
<evidence type="ECO:0000259" key="2">
    <source>
        <dbReference type="Pfam" id="PF08484"/>
    </source>
</evidence>
<dbReference type="Gene3D" id="3.40.50.720">
    <property type="entry name" value="NAD(P)-binding Rossmann-like Domain"/>
    <property type="match status" value="1"/>
</dbReference>
<dbReference type="InterPro" id="IPR029063">
    <property type="entry name" value="SAM-dependent_MTases_sf"/>
</dbReference>
<dbReference type="InterPro" id="IPR013630">
    <property type="entry name" value="Methyltransf_Zn-bd_dom_put"/>
</dbReference>
<feature type="domain" description="Methyltransferase putative zinc binding" evidence="1">
    <location>
        <begin position="65"/>
        <end position="117"/>
    </location>
</feature>
<accession>A0ABX1SKE2</accession>
<sequence length="432" mass="46710">MTVRWTCTSILPYLLRNIVVIWRGPPGTSAWPRAARTTIEGRTSRRAYIHVERGWCLVGNATIRCRACRSTAGEVVLDLGTQPAWDHMPPLTDPLPDPAHRLRMWWCHDCWLAQLVEDAGGVEEITGVEPRAMLEQTERSIARMGEQRLLRAGATVVEFGSPHGGSWLPQLTGHGLIAAAGPAGADVVIDFYGLLHEPDQDASLRARVDALAPGGTLVVQLHSFATVLRHSQWYDLRHGHFAYWSVPALDRALRRHGLGVHRAWWYPMAGGTVLVTATRSPEPDTATLELMEAERRDGVCSAERVRGLQEDAASAAELRAWLVGEQAAGRLVLGYGAASRSVPLVSHAGIDADLLPAVADASPAKQGKRMPGTTIPIVSPAELVDRAPDRVLLFLAGLADEVRGALPGIESAGGRWVVLDPGPRVIDLVATG</sequence>
<dbReference type="Gene3D" id="6.20.50.110">
    <property type="entry name" value="Methyltransferase, zinc-binding domain"/>
    <property type="match status" value="1"/>
</dbReference>